<dbReference type="AlphaFoldDB" id="A0A0U5FX67"/>
<dbReference type="EMBL" id="CDMC01000004">
    <property type="protein sequence ID" value="CEL04242.1"/>
    <property type="molecule type" value="Genomic_DNA"/>
</dbReference>
<accession>A0A0U5FX67</accession>
<dbReference type="Proteomes" id="UP000054771">
    <property type="component" value="Unassembled WGS sequence"/>
</dbReference>
<protein>
    <submittedName>
        <fullName evidence="1">Uncharacterized protein</fullName>
    </submittedName>
</protein>
<evidence type="ECO:0000313" key="1">
    <source>
        <dbReference type="EMBL" id="CEL04242.1"/>
    </source>
</evidence>
<name>A0A0U5FX67_ASPCI</name>
<gene>
    <name evidence="1" type="ORF">ASPCAL05373</name>
</gene>
<keyword evidence="2" id="KW-1185">Reference proteome</keyword>
<proteinExistence type="predicted"/>
<reference evidence="2" key="1">
    <citation type="journal article" date="2016" name="Genome Announc.">
        <title>Draft genome sequences of fungus Aspergillus calidoustus.</title>
        <authorList>
            <person name="Horn F."/>
            <person name="Linde J."/>
            <person name="Mattern D.J."/>
            <person name="Walther G."/>
            <person name="Guthke R."/>
            <person name="Scherlach K."/>
            <person name="Martin K."/>
            <person name="Brakhage A.A."/>
            <person name="Petzke L."/>
            <person name="Valiante V."/>
        </authorList>
    </citation>
    <scope>NUCLEOTIDE SEQUENCE [LARGE SCALE GENOMIC DNA]</scope>
    <source>
        <strain evidence="2">SF006504</strain>
    </source>
</reference>
<organism evidence="1 2">
    <name type="scientific">Aspergillus calidoustus</name>
    <dbReference type="NCBI Taxonomy" id="454130"/>
    <lineage>
        <taxon>Eukaryota</taxon>
        <taxon>Fungi</taxon>
        <taxon>Dikarya</taxon>
        <taxon>Ascomycota</taxon>
        <taxon>Pezizomycotina</taxon>
        <taxon>Eurotiomycetes</taxon>
        <taxon>Eurotiomycetidae</taxon>
        <taxon>Eurotiales</taxon>
        <taxon>Aspergillaceae</taxon>
        <taxon>Aspergillus</taxon>
        <taxon>Aspergillus subgen. Nidulantes</taxon>
    </lineage>
</organism>
<evidence type="ECO:0000313" key="2">
    <source>
        <dbReference type="Proteomes" id="UP000054771"/>
    </source>
</evidence>
<sequence length="82" mass="8878">MTGREFPESAPDFHLRHAGSSKVTADGQFMPSLITYEAFSSDDSMMGSEKVNTEFGSPLLLDACCFIGTGTVYVRMSAMNPC</sequence>